<dbReference type="InterPro" id="IPR008333">
    <property type="entry name" value="Cbr1-like_FAD-bd_dom"/>
</dbReference>
<dbReference type="InterPro" id="IPR033892">
    <property type="entry name" value="FNR_bac"/>
</dbReference>
<evidence type="ECO:0000256" key="6">
    <source>
        <dbReference type="ARBA" id="ARBA00022857"/>
    </source>
</evidence>
<reference evidence="10" key="1">
    <citation type="submission" date="2017-09" db="EMBL/GenBank/DDBJ databases">
        <authorList>
            <person name="Campbell M.A."/>
            <person name="Lukasik P."/>
            <person name="Simon C."/>
            <person name="McCutcheon J.P."/>
        </authorList>
    </citation>
    <scope>NUCLEOTIDE SEQUENCE [LARGE SCALE GENOMIC DNA]</scope>
    <source>
        <strain evidence="10">MAGCAS</strain>
    </source>
</reference>
<dbReference type="PANTHER" id="PTHR47878">
    <property type="entry name" value="OXIDOREDUCTASE FAD/NAD(P)-BINDING DOMAIN PROTEIN"/>
    <property type="match status" value="1"/>
</dbReference>
<evidence type="ECO:0000256" key="1">
    <source>
        <dbReference type="ARBA" id="ARBA00001974"/>
    </source>
</evidence>
<dbReference type="SUPFAM" id="SSF52343">
    <property type="entry name" value="Ferredoxin reductase-like, C-terminal NADP-linked domain"/>
    <property type="match status" value="1"/>
</dbReference>
<dbReference type="Gene3D" id="3.40.50.80">
    <property type="entry name" value="Nucleotide-binding domain of ferredoxin-NADP reductase (FNR) module"/>
    <property type="match status" value="1"/>
</dbReference>
<dbReference type="InterPro" id="IPR017927">
    <property type="entry name" value="FAD-bd_FR_type"/>
</dbReference>
<comment type="caution">
    <text evidence="10">The sequence shown here is derived from an EMBL/GenBank/DDBJ whole genome shotgun (WGS) entry which is preliminary data.</text>
</comment>
<dbReference type="CDD" id="cd06195">
    <property type="entry name" value="FNR1"/>
    <property type="match status" value="1"/>
</dbReference>
<keyword evidence="7 10" id="KW-0560">Oxidoreductase</keyword>
<proteinExistence type="inferred from homology"/>
<evidence type="ECO:0000256" key="5">
    <source>
        <dbReference type="ARBA" id="ARBA00022827"/>
    </source>
</evidence>
<dbReference type="InterPro" id="IPR039261">
    <property type="entry name" value="FNR_nucleotide-bd"/>
</dbReference>
<sequence>MILIMYTCFYIKMNNKFELSSEYALAKILSVKHYTNTLFSFKTIKPNKLKFKSGEFIMIGLIIRGELVFRAYSICSPTWSNTLEFYSIKVPNGLFTTFLQKITTDSSIIVKTKSTGTLVLEALKPGKRLFLLCTGTGVAPFISIIFDPETYIKYDEIIVVLTCRCSQELQYFNDKIKQMTKEPHIRPYAKNKLRFYLSITQELYPYTGRITWLIKTGTIIADLMTYNFDKMDRFMICGSQQMILDVTDLLKSLGYIEGAINNPQDFVYEKAYVS</sequence>
<evidence type="ECO:0000256" key="7">
    <source>
        <dbReference type="ARBA" id="ARBA00023002"/>
    </source>
</evidence>
<dbReference type="SUPFAM" id="SSF63380">
    <property type="entry name" value="Riboflavin synthase domain-like"/>
    <property type="match status" value="1"/>
</dbReference>
<dbReference type="GO" id="GO:0004324">
    <property type="term" value="F:ferredoxin-NADP+ reductase activity"/>
    <property type="evidence" value="ECO:0007669"/>
    <property type="project" value="UniProtKB-EC"/>
</dbReference>
<dbReference type="EMBL" id="NXGL01000106">
    <property type="protein sequence ID" value="PIM94811.1"/>
    <property type="molecule type" value="Genomic_DNA"/>
</dbReference>
<dbReference type="PROSITE" id="PS51384">
    <property type="entry name" value="FAD_FR"/>
    <property type="match status" value="1"/>
</dbReference>
<organism evidence="10 11">
    <name type="scientific">Candidatus Hodgkinia cicadicola</name>
    <dbReference type="NCBI Taxonomy" id="573658"/>
    <lineage>
        <taxon>Bacteria</taxon>
        <taxon>Pseudomonadati</taxon>
        <taxon>Pseudomonadota</taxon>
        <taxon>Alphaproteobacteria</taxon>
        <taxon>Hyphomicrobiales</taxon>
        <taxon>Candidatus Hodgkinia</taxon>
    </lineage>
</organism>
<evidence type="ECO:0000256" key="8">
    <source>
        <dbReference type="ARBA" id="ARBA00047776"/>
    </source>
</evidence>
<evidence type="ECO:0000259" key="9">
    <source>
        <dbReference type="PROSITE" id="PS51384"/>
    </source>
</evidence>
<dbReference type="Pfam" id="PF00970">
    <property type="entry name" value="FAD_binding_6"/>
    <property type="match status" value="1"/>
</dbReference>
<dbReference type="InterPro" id="IPR051930">
    <property type="entry name" value="FNR_type-1"/>
</dbReference>
<keyword evidence="11" id="KW-1185">Reference proteome</keyword>
<dbReference type="PANTHER" id="PTHR47878:SF1">
    <property type="entry name" value="FLAVODOXIN_FERREDOXIN--NADP REDUCTASE"/>
    <property type="match status" value="1"/>
</dbReference>
<gene>
    <name evidence="10" type="primary">fpr</name>
    <name evidence="10" type="ORF">MAGCAS_282</name>
</gene>
<comment type="cofactor">
    <cofactor evidence="1">
        <name>FAD</name>
        <dbReference type="ChEBI" id="CHEBI:57692"/>
    </cofactor>
</comment>
<comment type="similarity">
    <text evidence="2">Belongs to the ferredoxin--NADP reductase type 1 family.</text>
</comment>
<dbReference type="InterPro" id="IPR017938">
    <property type="entry name" value="Riboflavin_synthase-like_b-brl"/>
</dbReference>
<feature type="domain" description="FAD-binding FR-type" evidence="9">
    <location>
        <begin position="21"/>
        <end position="147"/>
    </location>
</feature>
<dbReference type="Gene3D" id="2.40.30.10">
    <property type="entry name" value="Translation factors"/>
    <property type="match status" value="1"/>
</dbReference>
<evidence type="ECO:0000256" key="3">
    <source>
        <dbReference type="ARBA" id="ARBA00013223"/>
    </source>
</evidence>
<dbReference type="EC" id="1.18.1.2" evidence="3"/>
<evidence type="ECO:0000256" key="4">
    <source>
        <dbReference type="ARBA" id="ARBA00022630"/>
    </source>
</evidence>
<keyword evidence="4" id="KW-0285">Flavoprotein</keyword>
<comment type="catalytic activity">
    <reaction evidence="8">
        <text>2 reduced [2Fe-2S]-[ferredoxin] + NADP(+) + H(+) = 2 oxidized [2Fe-2S]-[ferredoxin] + NADPH</text>
        <dbReference type="Rhea" id="RHEA:20125"/>
        <dbReference type="Rhea" id="RHEA-COMP:10000"/>
        <dbReference type="Rhea" id="RHEA-COMP:10001"/>
        <dbReference type="ChEBI" id="CHEBI:15378"/>
        <dbReference type="ChEBI" id="CHEBI:33737"/>
        <dbReference type="ChEBI" id="CHEBI:33738"/>
        <dbReference type="ChEBI" id="CHEBI:57783"/>
        <dbReference type="ChEBI" id="CHEBI:58349"/>
        <dbReference type="EC" id="1.18.1.2"/>
    </reaction>
</comment>
<evidence type="ECO:0000313" key="11">
    <source>
        <dbReference type="Proteomes" id="UP000229707"/>
    </source>
</evidence>
<name>A0ABX4MEG3_9HYPH</name>
<dbReference type="Proteomes" id="UP000229707">
    <property type="component" value="Unassembled WGS sequence"/>
</dbReference>
<keyword evidence="5" id="KW-0274">FAD</keyword>
<keyword evidence="6" id="KW-0521">NADP</keyword>
<protein>
    <recommendedName>
        <fullName evidence="3">ferredoxin--NADP(+) reductase</fullName>
        <ecNumber evidence="3">1.18.1.2</ecNumber>
    </recommendedName>
</protein>
<accession>A0ABX4MEG3</accession>
<evidence type="ECO:0000256" key="2">
    <source>
        <dbReference type="ARBA" id="ARBA00008312"/>
    </source>
</evidence>
<evidence type="ECO:0000313" key="10">
    <source>
        <dbReference type="EMBL" id="PIM94811.1"/>
    </source>
</evidence>